<dbReference type="EMBL" id="JAACNO010002749">
    <property type="protein sequence ID" value="KAF4131066.1"/>
    <property type="molecule type" value="Genomic_DNA"/>
</dbReference>
<feature type="region of interest" description="Disordered" evidence="1">
    <location>
        <begin position="1"/>
        <end position="111"/>
    </location>
</feature>
<evidence type="ECO:0000256" key="1">
    <source>
        <dbReference type="SAM" id="MobiDB-lite"/>
    </source>
</evidence>
<evidence type="ECO:0000313" key="4">
    <source>
        <dbReference type="Proteomes" id="UP000602510"/>
    </source>
</evidence>
<protein>
    <submittedName>
        <fullName evidence="2">Uncharacterized protein</fullName>
    </submittedName>
</protein>
<proteinExistence type="predicted"/>
<reference evidence="2" key="1">
    <citation type="submission" date="2020-04" db="EMBL/GenBank/DDBJ databases">
        <title>Hybrid Assembly of Korean Phytophthora infestans isolates.</title>
        <authorList>
            <person name="Prokchorchik M."/>
            <person name="Lee Y."/>
            <person name="Seo J."/>
            <person name="Cho J.-H."/>
            <person name="Park Y.-E."/>
            <person name="Jang D.-C."/>
            <person name="Im J.-S."/>
            <person name="Choi J.-G."/>
            <person name="Park H.-J."/>
            <person name="Lee G.-B."/>
            <person name="Lee Y.-G."/>
            <person name="Hong S.-Y."/>
            <person name="Cho K."/>
            <person name="Sohn K.H."/>
        </authorList>
    </citation>
    <scope>NUCLEOTIDE SEQUENCE</scope>
    <source>
        <strain evidence="2">KR_1_A1</strain>
        <strain evidence="3">KR_2_A2</strain>
    </source>
</reference>
<comment type="caution">
    <text evidence="2">The sequence shown here is derived from an EMBL/GenBank/DDBJ whole genome shotgun (WGS) entry which is preliminary data.</text>
</comment>
<feature type="compositionally biased region" description="Basic and acidic residues" evidence="1">
    <location>
        <begin position="1"/>
        <end position="11"/>
    </location>
</feature>
<sequence>MGPDHPSDEHFASNAASDGDASSDREPPRKKTKRGGNMAKAVPKPRKAARGVIPTKPSPKKVGNLVKPSPKKAVLPSITSKKGGKRVKSSKPPGHTPQGQRIVARRSGCCI</sequence>
<gene>
    <name evidence="2" type="ORF">GN244_ATG16262</name>
    <name evidence="3" type="ORF">GN958_ATG19701</name>
</gene>
<accession>A0A833SLA2</accession>
<keyword evidence="4" id="KW-1185">Reference proteome</keyword>
<evidence type="ECO:0000313" key="2">
    <source>
        <dbReference type="EMBL" id="KAF4031858.1"/>
    </source>
</evidence>
<dbReference type="AlphaFoldDB" id="A0A833SLA2"/>
<dbReference type="Proteomes" id="UP000704712">
    <property type="component" value="Unassembled WGS sequence"/>
</dbReference>
<organism evidence="2 4">
    <name type="scientific">Phytophthora infestans</name>
    <name type="common">Potato late blight agent</name>
    <name type="synonym">Botrytis infestans</name>
    <dbReference type="NCBI Taxonomy" id="4787"/>
    <lineage>
        <taxon>Eukaryota</taxon>
        <taxon>Sar</taxon>
        <taxon>Stramenopiles</taxon>
        <taxon>Oomycota</taxon>
        <taxon>Peronosporomycetes</taxon>
        <taxon>Peronosporales</taxon>
        <taxon>Peronosporaceae</taxon>
        <taxon>Phytophthora</taxon>
    </lineage>
</organism>
<dbReference type="Proteomes" id="UP000602510">
    <property type="component" value="Unassembled WGS sequence"/>
</dbReference>
<evidence type="ECO:0000313" key="3">
    <source>
        <dbReference type="EMBL" id="KAF4131066.1"/>
    </source>
</evidence>
<dbReference type="EMBL" id="WSZM01000533">
    <property type="protein sequence ID" value="KAF4031858.1"/>
    <property type="molecule type" value="Genomic_DNA"/>
</dbReference>
<name>A0A833SLA2_PHYIN</name>